<dbReference type="eggNOG" id="COG1671">
    <property type="taxonomic scope" value="Bacteria"/>
</dbReference>
<protein>
    <recommendedName>
        <fullName evidence="2">UPF0178 protein PDUR_20060</fullName>
    </recommendedName>
</protein>
<dbReference type="Proteomes" id="UP000029409">
    <property type="component" value="Chromosome"/>
</dbReference>
<dbReference type="InterPro" id="IPR003791">
    <property type="entry name" value="UPF0178"/>
</dbReference>
<dbReference type="HAMAP" id="MF_00489">
    <property type="entry name" value="UPF0178"/>
    <property type="match status" value="1"/>
</dbReference>
<proteinExistence type="inferred from homology"/>
<dbReference type="PANTHER" id="PTHR35146">
    <property type="entry name" value="UPF0178 PROTEIN YAII"/>
    <property type="match status" value="1"/>
</dbReference>
<dbReference type="Pfam" id="PF02639">
    <property type="entry name" value="DUF188"/>
    <property type="match status" value="1"/>
</dbReference>
<comment type="similarity">
    <text evidence="1 2">Belongs to the UPF0178 family.</text>
</comment>
<accession>A0A089IYE2</accession>
<name>A0A089IYE2_PAEDU</name>
<gene>
    <name evidence="4" type="ORF">PDUR_20060</name>
</gene>
<dbReference type="EMBL" id="CP009288">
    <property type="protein sequence ID" value="AIQ13949.1"/>
    <property type="molecule type" value="Genomic_DNA"/>
</dbReference>
<feature type="compositionally biased region" description="Basic residues" evidence="3">
    <location>
        <begin position="118"/>
        <end position="129"/>
    </location>
</feature>
<dbReference type="RefSeq" id="WP_042207741.1">
    <property type="nucleotide sequence ID" value="NZ_CP009288.1"/>
</dbReference>
<reference evidence="4 5" key="1">
    <citation type="submission" date="2014-08" db="EMBL/GenBank/DDBJ databases">
        <title>Comparative genomics of the Paenibacillus odorifer group.</title>
        <authorList>
            <person name="den Bakker H.C."/>
            <person name="Tsai Y.-C."/>
            <person name="Martin N."/>
            <person name="Korlach J."/>
            <person name="Wiedmann M."/>
        </authorList>
    </citation>
    <scope>NUCLEOTIDE SEQUENCE [LARGE SCALE GENOMIC DNA]</scope>
    <source>
        <strain evidence="4 5">DSM 1735</strain>
    </source>
</reference>
<evidence type="ECO:0000313" key="5">
    <source>
        <dbReference type="Proteomes" id="UP000029409"/>
    </source>
</evidence>
<dbReference type="PANTHER" id="PTHR35146:SF1">
    <property type="entry name" value="UPF0178 PROTEIN YAII"/>
    <property type="match status" value="1"/>
</dbReference>
<feature type="region of interest" description="Disordered" evidence="3">
    <location>
        <begin position="118"/>
        <end position="137"/>
    </location>
</feature>
<evidence type="ECO:0000313" key="4">
    <source>
        <dbReference type="EMBL" id="AIQ13949.1"/>
    </source>
</evidence>
<evidence type="ECO:0000256" key="1">
    <source>
        <dbReference type="ARBA" id="ARBA00008522"/>
    </source>
</evidence>
<dbReference type="STRING" id="44251.PDUR_20060"/>
<keyword evidence="5" id="KW-1185">Reference proteome</keyword>
<dbReference type="AlphaFoldDB" id="A0A089IYE2"/>
<sequence>MGSLDAREITIVVDADACPVKRETADTARTFGVPVIMVSSYAHELRGGEGVAVVHVDNSDQSADLYIANHIKSGDVVLTGDYGLAALALAKGCHALSFRGQTYDETNMDMMLEGRHARAKERRRGRYSKGPKPFTAEDRNTFQHKLTKLLKLLQENVQP</sequence>
<dbReference type="KEGG" id="pdu:PDUR_20060"/>
<evidence type="ECO:0000256" key="3">
    <source>
        <dbReference type="SAM" id="MobiDB-lite"/>
    </source>
</evidence>
<organism evidence="4 5">
    <name type="scientific">Paenibacillus durus</name>
    <name type="common">Paenibacillus azotofixans</name>
    <dbReference type="NCBI Taxonomy" id="44251"/>
    <lineage>
        <taxon>Bacteria</taxon>
        <taxon>Bacillati</taxon>
        <taxon>Bacillota</taxon>
        <taxon>Bacilli</taxon>
        <taxon>Bacillales</taxon>
        <taxon>Paenibacillaceae</taxon>
        <taxon>Paenibacillus</taxon>
    </lineage>
</organism>
<evidence type="ECO:0000256" key="2">
    <source>
        <dbReference type="HAMAP-Rule" id="MF_00489"/>
    </source>
</evidence>
<dbReference type="OrthoDB" id="9798918at2"/>
<dbReference type="NCBIfam" id="NF001095">
    <property type="entry name" value="PRK00124.1"/>
    <property type="match status" value="1"/>
</dbReference>